<feature type="domain" description="ABC transmembrane type-1" evidence="9">
    <location>
        <begin position="100"/>
        <end position="315"/>
    </location>
</feature>
<evidence type="ECO:0000256" key="1">
    <source>
        <dbReference type="ARBA" id="ARBA00004651"/>
    </source>
</evidence>
<dbReference type="SUPFAM" id="SSF161098">
    <property type="entry name" value="MetI-like"/>
    <property type="match status" value="1"/>
</dbReference>
<proteinExistence type="inferred from homology"/>
<sequence length="324" mass="34770">MTVTAHPNEQAAPAATRAAGATRPGRAGRGGRGGRRRRRSLKAYLYVLPAFVVFAIFLGWPFIQTIQYSFYNWDGLSPATWAGFANYVSVFTDTELRGAFGHALVLMVFYAAVPILLALFLTALISRANRLRGMSVYRTVLFLPQVIASVVVATIWVSIYSQDGLVNQTLRLLGLDALTRVWLGDYSFALPAIGFVGTWLNIGLCLVLFLSGVGNIQPELFEAARLDGAGAVREFFSITLPALRGQIAVALTLTVVSALKTFDLVYVTTGGGPGTSTTVPAFEAYNRAFNTGQVGSAAAVAIALTVVIMIVTALISRIQPKDVQ</sequence>
<keyword evidence="5 7" id="KW-1133">Transmembrane helix</keyword>
<dbReference type="Pfam" id="PF00528">
    <property type="entry name" value="BPD_transp_1"/>
    <property type="match status" value="1"/>
</dbReference>
<comment type="subcellular location">
    <subcellularLocation>
        <location evidence="1 7">Cell membrane</location>
        <topology evidence="1 7">Multi-pass membrane protein</topology>
    </subcellularLocation>
</comment>
<comment type="similarity">
    <text evidence="7">Belongs to the binding-protein-dependent transport system permease family.</text>
</comment>
<keyword evidence="3" id="KW-1003">Cell membrane</keyword>
<keyword evidence="6 7" id="KW-0472">Membrane</keyword>
<keyword evidence="2 7" id="KW-0813">Transport</keyword>
<evidence type="ECO:0000256" key="5">
    <source>
        <dbReference type="ARBA" id="ARBA00022989"/>
    </source>
</evidence>
<evidence type="ECO:0000256" key="4">
    <source>
        <dbReference type="ARBA" id="ARBA00022692"/>
    </source>
</evidence>
<evidence type="ECO:0000256" key="6">
    <source>
        <dbReference type="ARBA" id="ARBA00023136"/>
    </source>
</evidence>
<dbReference type="PANTHER" id="PTHR30193">
    <property type="entry name" value="ABC TRANSPORTER PERMEASE PROTEIN"/>
    <property type="match status" value="1"/>
</dbReference>
<evidence type="ECO:0000256" key="7">
    <source>
        <dbReference type="RuleBase" id="RU363032"/>
    </source>
</evidence>
<dbReference type="GO" id="GO:0005886">
    <property type="term" value="C:plasma membrane"/>
    <property type="evidence" value="ECO:0007669"/>
    <property type="project" value="UniProtKB-SubCell"/>
</dbReference>
<dbReference type="EMBL" id="CP157390">
    <property type="protein sequence ID" value="XBM46744.1"/>
    <property type="molecule type" value="Genomic_DNA"/>
</dbReference>
<feature type="transmembrane region" description="Helical" evidence="7">
    <location>
        <begin position="43"/>
        <end position="63"/>
    </location>
</feature>
<dbReference type="GO" id="GO:0055085">
    <property type="term" value="P:transmembrane transport"/>
    <property type="evidence" value="ECO:0007669"/>
    <property type="project" value="InterPro"/>
</dbReference>
<feature type="transmembrane region" description="Helical" evidence="7">
    <location>
        <begin position="136"/>
        <end position="159"/>
    </location>
</feature>
<evidence type="ECO:0000256" key="3">
    <source>
        <dbReference type="ARBA" id="ARBA00022475"/>
    </source>
</evidence>
<reference evidence="10" key="1">
    <citation type="submission" date="2024-05" db="EMBL/GenBank/DDBJ databases">
        <title>The Natural Products Discovery Center: Release of the First 8490 Sequenced Strains for Exploring Actinobacteria Biosynthetic Diversity.</title>
        <authorList>
            <person name="Kalkreuter E."/>
            <person name="Kautsar S.A."/>
            <person name="Yang D."/>
            <person name="Bader C.D."/>
            <person name="Teijaro C.N."/>
            <person name="Fluegel L."/>
            <person name="Davis C.M."/>
            <person name="Simpson J.R."/>
            <person name="Lauterbach L."/>
            <person name="Steele A.D."/>
            <person name="Gui C."/>
            <person name="Meng S."/>
            <person name="Li G."/>
            <person name="Viehrig K."/>
            <person name="Ye F."/>
            <person name="Su P."/>
            <person name="Kiefer A.F."/>
            <person name="Nichols A."/>
            <person name="Cepeda A.J."/>
            <person name="Yan W."/>
            <person name="Fan B."/>
            <person name="Jiang Y."/>
            <person name="Adhikari A."/>
            <person name="Zheng C.-J."/>
            <person name="Schuster L."/>
            <person name="Cowan T.M."/>
            <person name="Smanski M.J."/>
            <person name="Chevrette M.G."/>
            <person name="de Carvalho L.P.S."/>
            <person name="Shen B."/>
        </authorList>
    </citation>
    <scope>NUCLEOTIDE SEQUENCE</scope>
    <source>
        <strain evidence="10">NPDC080035</strain>
    </source>
</reference>
<accession>A0AAU7G9W7</accession>
<feature type="compositionally biased region" description="Low complexity" evidence="8">
    <location>
        <begin position="11"/>
        <end position="25"/>
    </location>
</feature>
<evidence type="ECO:0000313" key="10">
    <source>
        <dbReference type="EMBL" id="XBM46744.1"/>
    </source>
</evidence>
<dbReference type="Gene3D" id="1.10.3720.10">
    <property type="entry name" value="MetI-like"/>
    <property type="match status" value="1"/>
</dbReference>
<feature type="transmembrane region" description="Helical" evidence="7">
    <location>
        <begin position="99"/>
        <end position="124"/>
    </location>
</feature>
<name>A0AAU7G9W7_9MICO</name>
<feature type="region of interest" description="Disordered" evidence="8">
    <location>
        <begin position="1"/>
        <end position="35"/>
    </location>
</feature>
<protein>
    <submittedName>
        <fullName evidence="10">Sugar ABC transporter permease</fullName>
    </submittedName>
</protein>
<feature type="transmembrane region" description="Helical" evidence="7">
    <location>
        <begin position="188"/>
        <end position="214"/>
    </location>
</feature>
<evidence type="ECO:0000256" key="8">
    <source>
        <dbReference type="SAM" id="MobiDB-lite"/>
    </source>
</evidence>
<organism evidence="10">
    <name type="scientific">Leifsonia sp. NPDC080035</name>
    <dbReference type="NCBI Taxonomy" id="3143936"/>
    <lineage>
        <taxon>Bacteria</taxon>
        <taxon>Bacillati</taxon>
        <taxon>Actinomycetota</taxon>
        <taxon>Actinomycetes</taxon>
        <taxon>Micrococcales</taxon>
        <taxon>Microbacteriaceae</taxon>
        <taxon>Leifsonia</taxon>
    </lineage>
</organism>
<dbReference type="CDD" id="cd06261">
    <property type="entry name" value="TM_PBP2"/>
    <property type="match status" value="1"/>
</dbReference>
<keyword evidence="4 7" id="KW-0812">Transmembrane</keyword>
<dbReference type="AlphaFoldDB" id="A0AAU7G9W7"/>
<feature type="transmembrane region" description="Helical" evidence="7">
    <location>
        <begin position="294"/>
        <end position="315"/>
    </location>
</feature>
<dbReference type="InterPro" id="IPR035906">
    <property type="entry name" value="MetI-like_sf"/>
</dbReference>
<dbReference type="InterPro" id="IPR051393">
    <property type="entry name" value="ABC_transporter_permease"/>
</dbReference>
<dbReference type="RefSeq" id="WP_348786725.1">
    <property type="nucleotide sequence ID" value="NZ_CP157390.1"/>
</dbReference>
<dbReference type="PROSITE" id="PS50928">
    <property type="entry name" value="ABC_TM1"/>
    <property type="match status" value="1"/>
</dbReference>
<evidence type="ECO:0000259" key="9">
    <source>
        <dbReference type="PROSITE" id="PS50928"/>
    </source>
</evidence>
<dbReference type="PANTHER" id="PTHR30193:SF37">
    <property type="entry name" value="INNER MEMBRANE ABC TRANSPORTER PERMEASE PROTEIN YCJO"/>
    <property type="match status" value="1"/>
</dbReference>
<evidence type="ECO:0000256" key="2">
    <source>
        <dbReference type="ARBA" id="ARBA00022448"/>
    </source>
</evidence>
<dbReference type="InterPro" id="IPR000515">
    <property type="entry name" value="MetI-like"/>
</dbReference>
<gene>
    <name evidence="10" type="ORF">AAME72_11655</name>
</gene>